<dbReference type="Proteomes" id="UP000521943">
    <property type="component" value="Unassembled WGS sequence"/>
</dbReference>
<protein>
    <submittedName>
        <fullName evidence="1">Uncharacterized protein</fullName>
    </submittedName>
</protein>
<keyword evidence="2" id="KW-1185">Reference proteome</keyword>
<evidence type="ECO:0000313" key="1">
    <source>
        <dbReference type="EMBL" id="KAF6743580.1"/>
    </source>
</evidence>
<organism evidence="1 2">
    <name type="scientific">Ephemerocybe angulata</name>
    <dbReference type="NCBI Taxonomy" id="980116"/>
    <lineage>
        <taxon>Eukaryota</taxon>
        <taxon>Fungi</taxon>
        <taxon>Dikarya</taxon>
        <taxon>Basidiomycota</taxon>
        <taxon>Agaricomycotina</taxon>
        <taxon>Agaricomycetes</taxon>
        <taxon>Agaricomycetidae</taxon>
        <taxon>Agaricales</taxon>
        <taxon>Agaricineae</taxon>
        <taxon>Psathyrellaceae</taxon>
        <taxon>Ephemerocybe</taxon>
    </lineage>
</organism>
<reference evidence="1 2" key="1">
    <citation type="submission" date="2020-07" db="EMBL/GenBank/DDBJ databases">
        <title>Comparative genomics of pyrophilous fungi reveals a link between fire events and developmental genes.</title>
        <authorList>
            <consortium name="DOE Joint Genome Institute"/>
            <person name="Steindorff A.S."/>
            <person name="Carver A."/>
            <person name="Calhoun S."/>
            <person name="Stillman K."/>
            <person name="Liu H."/>
            <person name="Lipzen A."/>
            <person name="Pangilinan J."/>
            <person name="Labutti K."/>
            <person name="Bruns T.D."/>
            <person name="Grigoriev I.V."/>
        </authorList>
    </citation>
    <scope>NUCLEOTIDE SEQUENCE [LARGE SCALE GENOMIC DNA]</scope>
    <source>
        <strain evidence="1 2">CBS 144469</strain>
    </source>
</reference>
<proteinExistence type="predicted"/>
<dbReference type="AlphaFoldDB" id="A0A8H6HAP8"/>
<dbReference type="EMBL" id="JACGCI010000141">
    <property type="protein sequence ID" value="KAF6743580.1"/>
    <property type="molecule type" value="Genomic_DNA"/>
</dbReference>
<sequence>MSISEKVSLEDQARDHLRSARKWDELLAKIRATPGLERFLEPSAWYTLIPHLPQPARVIIINVDIRRCDAIVLSAGEANPIHIPLPDFSLAKCNQYRQDLVAQLHAYDYRDRGRTVAIYLERGGQFRGFRRLNGAKKKETVVHGILRGLWQDLVKPILQALGIQKIPSSSTAAPRIWWGSTGPLSFLPVHAAGIYTSESTECVLDYAVSSYTPTIAALIDRVRNPRPIQIDVSGLFITCQPSAIGGSHIRWYTFSLGPSQLGQLGSTWINLAPPNRAKLT</sequence>
<evidence type="ECO:0000313" key="2">
    <source>
        <dbReference type="Proteomes" id="UP000521943"/>
    </source>
</evidence>
<accession>A0A8H6HAP8</accession>
<comment type="caution">
    <text evidence="1">The sequence shown here is derived from an EMBL/GenBank/DDBJ whole genome shotgun (WGS) entry which is preliminary data.</text>
</comment>
<dbReference type="OrthoDB" id="9991317at2759"/>
<gene>
    <name evidence="1" type="ORF">DFP72DRAFT_1099513</name>
</gene>
<name>A0A8H6HAP8_9AGAR</name>